<name>A0A934NDZ4_9BACT</name>
<gene>
    <name evidence="3" type="ORF">JF922_12850</name>
</gene>
<feature type="compositionally biased region" description="Low complexity" evidence="1">
    <location>
        <begin position="99"/>
        <end position="117"/>
    </location>
</feature>
<accession>A0A934NDZ4</accession>
<dbReference type="EMBL" id="JAEKNR010000136">
    <property type="protein sequence ID" value="MBJ7598957.1"/>
    <property type="molecule type" value="Genomic_DNA"/>
</dbReference>
<evidence type="ECO:0008006" key="5">
    <source>
        <dbReference type="Google" id="ProtNLM"/>
    </source>
</evidence>
<comment type="caution">
    <text evidence="3">The sequence shown here is derived from an EMBL/GenBank/DDBJ whole genome shotgun (WGS) entry which is preliminary data.</text>
</comment>
<dbReference type="AlphaFoldDB" id="A0A934NDZ4"/>
<keyword evidence="4" id="KW-1185">Reference proteome</keyword>
<sequence length="228" mass="23332">MKAFCTSCGAPMEADDRHCRRCGRLQSGPMLVRAVGQPEEPAAELRPPAPGPRAPRRPPLSLTPGRFDLRVALLGVLAVILVIFAVGLAIGRLTSSGSGRTAAGQPRAQQPPAVVTPTPSPSPTPTPTSAAHFTNVSWNIPGSHCSTANGCPATGVFRNQGPGRGEGTARFDVASQDGGTVYASCTAPIPATDPGATAEASCSANSPELANLWHQNPSALITLKVTAS</sequence>
<keyword evidence="2" id="KW-0472">Membrane</keyword>
<organism evidence="3 4">
    <name type="scientific">Candidatus Nephthysia bennettiae</name>
    <dbReference type="NCBI Taxonomy" id="3127016"/>
    <lineage>
        <taxon>Bacteria</taxon>
        <taxon>Bacillati</taxon>
        <taxon>Candidatus Dormiibacterota</taxon>
        <taxon>Candidatus Dormibacteria</taxon>
        <taxon>Candidatus Dormibacterales</taxon>
        <taxon>Candidatus Dormibacteraceae</taxon>
        <taxon>Candidatus Nephthysia</taxon>
    </lineage>
</organism>
<proteinExistence type="predicted"/>
<reference evidence="3" key="1">
    <citation type="submission" date="2020-10" db="EMBL/GenBank/DDBJ databases">
        <title>Ca. Dormibacterota MAGs.</title>
        <authorList>
            <person name="Montgomery K."/>
        </authorList>
    </citation>
    <scope>NUCLEOTIDE SEQUENCE [LARGE SCALE GENOMIC DNA]</scope>
    <source>
        <strain evidence="3">SC8812_S17_10</strain>
    </source>
</reference>
<feature type="region of interest" description="Disordered" evidence="1">
    <location>
        <begin position="96"/>
        <end position="131"/>
    </location>
</feature>
<dbReference type="Proteomes" id="UP000612893">
    <property type="component" value="Unassembled WGS sequence"/>
</dbReference>
<evidence type="ECO:0000313" key="4">
    <source>
        <dbReference type="Proteomes" id="UP000612893"/>
    </source>
</evidence>
<evidence type="ECO:0000313" key="3">
    <source>
        <dbReference type="EMBL" id="MBJ7598957.1"/>
    </source>
</evidence>
<feature type="transmembrane region" description="Helical" evidence="2">
    <location>
        <begin position="69"/>
        <end position="90"/>
    </location>
</feature>
<keyword evidence="2" id="KW-1133">Transmembrane helix</keyword>
<evidence type="ECO:0000256" key="1">
    <source>
        <dbReference type="SAM" id="MobiDB-lite"/>
    </source>
</evidence>
<evidence type="ECO:0000256" key="2">
    <source>
        <dbReference type="SAM" id="Phobius"/>
    </source>
</evidence>
<keyword evidence="2" id="KW-0812">Transmembrane</keyword>
<protein>
    <recommendedName>
        <fullName evidence="5">Zinc ribbon domain-containing protein</fullName>
    </recommendedName>
</protein>
<feature type="region of interest" description="Disordered" evidence="1">
    <location>
        <begin position="37"/>
        <end position="59"/>
    </location>
</feature>